<comment type="caution">
    <text evidence="3">The sequence shown here is derived from an EMBL/GenBank/DDBJ whole genome shotgun (WGS) entry which is preliminary data.</text>
</comment>
<evidence type="ECO:0000256" key="1">
    <source>
        <dbReference type="ARBA" id="ARBA00023002"/>
    </source>
</evidence>
<dbReference type="InterPro" id="IPR002869">
    <property type="entry name" value="Pyrv_flavodox_OxRed_cen"/>
</dbReference>
<dbReference type="SUPFAM" id="SSF53323">
    <property type="entry name" value="Pyruvate-ferredoxin oxidoreductase, PFOR, domain III"/>
    <property type="match status" value="1"/>
</dbReference>
<name>A0AAW5K7D3_9BACT</name>
<dbReference type="EMBL" id="JANFYT010000026">
    <property type="protein sequence ID" value="MCQ4815059.1"/>
    <property type="molecule type" value="Genomic_DNA"/>
</dbReference>
<keyword evidence="1" id="KW-0560">Oxidoreductase</keyword>
<dbReference type="AlphaFoldDB" id="A0AAW5K7D3"/>
<sequence length="187" mass="20129">MTTFTRTLFCAGFGGQGVMVLGQLVAYGAIEEGRHVTWLPSYGPEMRGGTANCGVTISDGEISSPFVTRADVVVVLNQPSLDKYEPTVKKGGILIYNEDMASYHAARDDIRVIPVHAARIAESVGNERALNVVLLGVLTAVSDFIADETARNVIREKLGAKKPQFLESNLKAYEAGKELAKSLTAKQ</sequence>
<dbReference type="GeneID" id="95755486"/>
<protein>
    <submittedName>
        <fullName evidence="3">2-oxoacid:acceptor oxidoreductase family protein</fullName>
    </submittedName>
</protein>
<evidence type="ECO:0000313" key="3">
    <source>
        <dbReference type="EMBL" id="MCQ4815059.1"/>
    </source>
</evidence>
<dbReference type="RefSeq" id="WP_008710449.1">
    <property type="nucleotide sequence ID" value="NZ_CABKQM010000006.1"/>
</dbReference>
<dbReference type="PANTHER" id="PTHR42730">
    <property type="entry name" value="2-OXOGLUTARATE SYNTHASE SUBUNIT KORC"/>
    <property type="match status" value="1"/>
</dbReference>
<proteinExistence type="predicted"/>
<dbReference type="GO" id="GO:0016903">
    <property type="term" value="F:oxidoreductase activity, acting on the aldehyde or oxo group of donors"/>
    <property type="evidence" value="ECO:0007669"/>
    <property type="project" value="InterPro"/>
</dbReference>
<dbReference type="Gene3D" id="3.40.920.10">
    <property type="entry name" value="Pyruvate-ferredoxin oxidoreductase, PFOR, domain III"/>
    <property type="match status" value="1"/>
</dbReference>
<keyword evidence="4" id="KW-1185">Reference proteome</keyword>
<dbReference type="Pfam" id="PF01558">
    <property type="entry name" value="POR"/>
    <property type="match status" value="1"/>
</dbReference>
<reference evidence="3 4" key="1">
    <citation type="submission" date="2022-06" db="EMBL/GenBank/DDBJ databases">
        <title>Isolation of gut microbiota from human fecal samples.</title>
        <authorList>
            <person name="Pamer E.G."/>
            <person name="Barat B."/>
            <person name="Waligurski E."/>
            <person name="Medina S."/>
            <person name="Paddock L."/>
            <person name="Mostad J."/>
        </authorList>
    </citation>
    <scope>NUCLEOTIDE SEQUENCE [LARGE SCALE GENOMIC DNA]</scope>
    <source>
        <strain evidence="3 4">DFI.9.90</strain>
    </source>
</reference>
<dbReference type="Proteomes" id="UP001205919">
    <property type="component" value="Unassembled WGS sequence"/>
</dbReference>
<evidence type="ECO:0000259" key="2">
    <source>
        <dbReference type="Pfam" id="PF01558"/>
    </source>
</evidence>
<evidence type="ECO:0000313" key="4">
    <source>
        <dbReference type="Proteomes" id="UP001205919"/>
    </source>
</evidence>
<organism evidence="3 4">
    <name type="scientific">Cloacibacillus evryensis</name>
    <dbReference type="NCBI Taxonomy" id="508460"/>
    <lineage>
        <taxon>Bacteria</taxon>
        <taxon>Thermotogati</taxon>
        <taxon>Synergistota</taxon>
        <taxon>Synergistia</taxon>
        <taxon>Synergistales</taxon>
        <taxon>Synergistaceae</taxon>
        <taxon>Cloacibacillus</taxon>
    </lineage>
</organism>
<accession>A0AAW5K7D3</accession>
<feature type="domain" description="Pyruvate/ketoisovalerate oxidoreductase catalytic" evidence="2">
    <location>
        <begin position="14"/>
        <end position="177"/>
    </location>
</feature>
<dbReference type="InterPro" id="IPR052554">
    <property type="entry name" value="2-oxoglutarate_synth_KorC"/>
</dbReference>
<dbReference type="InterPro" id="IPR019752">
    <property type="entry name" value="Pyrv/ketoisovalerate_OxRed_cat"/>
</dbReference>
<gene>
    <name evidence="3" type="ORF">NE630_11515</name>
</gene>
<dbReference type="PANTHER" id="PTHR42730:SF1">
    <property type="entry name" value="2-OXOGLUTARATE SYNTHASE SUBUNIT KORC"/>
    <property type="match status" value="1"/>
</dbReference>